<evidence type="ECO:0000313" key="1">
    <source>
        <dbReference type="EMBL" id="KAB0497335.1"/>
    </source>
</evidence>
<keyword evidence="3" id="KW-1185">Reference proteome</keyword>
<dbReference type="Proteomes" id="UP000182814">
    <property type="component" value="Chromosome I"/>
</dbReference>
<evidence type="ECO:0000313" key="3">
    <source>
        <dbReference type="Proteomes" id="UP000182814"/>
    </source>
</evidence>
<dbReference type="Proteomes" id="UP000434925">
    <property type="component" value="Unassembled WGS sequence"/>
</dbReference>
<gene>
    <name evidence="1" type="ORF">F7R14_28785</name>
    <name evidence="2" type="ORF">SAMN04490191_5968</name>
</gene>
<reference evidence="2" key="1">
    <citation type="submission" date="2016-10" db="EMBL/GenBank/DDBJ databases">
        <authorList>
            <person name="de Groot N.N."/>
        </authorList>
    </citation>
    <scope>NUCLEOTIDE SEQUENCE [LARGE SCALE GENOMIC DNA]</scope>
    <source>
        <strain evidence="2">BS3782</strain>
    </source>
</reference>
<organism evidence="2 3">
    <name type="scientific">Pseudomonas lini</name>
    <dbReference type="NCBI Taxonomy" id="163011"/>
    <lineage>
        <taxon>Bacteria</taxon>
        <taxon>Pseudomonadati</taxon>
        <taxon>Pseudomonadota</taxon>
        <taxon>Gammaproteobacteria</taxon>
        <taxon>Pseudomonadales</taxon>
        <taxon>Pseudomonadaceae</taxon>
        <taxon>Pseudomonas</taxon>
    </lineage>
</organism>
<proteinExistence type="predicted"/>
<dbReference type="PATRIC" id="fig|163011.3.peg.2027"/>
<protein>
    <recommendedName>
        <fullName evidence="5">Nucleotidyl transferase AbiEii toxin, Type IV TA system</fullName>
    </recommendedName>
</protein>
<name>A0A0J6KCV9_9PSED</name>
<accession>A0A0J6KCV9</accession>
<dbReference type="EMBL" id="LT629746">
    <property type="protein sequence ID" value="SDT65787.1"/>
    <property type="molecule type" value="Genomic_DNA"/>
</dbReference>
<dbReference type="RefSeq" id="WP_048393847.1">
    <property type="nucleotide sequence ID" value="NZ_JYLB01000002.1"/>
</dbReference>
<sequence length="232" mass="25638">MSSNADHNYELIEFVADGLGEAFLAEVAFVGGCTTAMLVTDTAVLDDIRFTDDVDLVIELAGISAWQHLTERLATKNFKITGEDEVNCRFRFNDVVVDVMPSDPEVLGYANRWFVEGLARADKFTLPSGTVIQIFKPTYFLATKLEAFSGRGEGDPFHKDVEDIIILIDGRTELLEEVRQAESELKEFITAGIRELTVLSGIDYVIESSGSVQANPGRGRIIHKRMKDLGSA</sequence>
<evidence type="ECO:0000313" key="2">
    <source>
        <dbReference type="EMBL" id="SDT65787.1"/>
    </source>
</evidence>
<reference evidence="1 4" key="3">
    <citation type="submission" date="2019-09" db="EMBL/GenBank/DDBJ databases">
        <title>Draft genome sequences of 48 bacterial type strains from the CCUG.</title>
        <authorList>
            <person name="Tunovic T."/>
            <person name="Pineiro-Iglesias B."/>
            <person name="Unosson C."/>
            <person name="Inganas E."/>
            <person name="Ohlen M."/>
            <person name="Cardew S."/>
            <person name="Jensie-Markopoulos S."/>
            <person name="Salva-Serra F."/>
            <person name="Jaen-Luchoro D."/>
            <person name="Karlsson R."/>
            <person name="Svensson-Stadler L."/>
            <person name="Chun J."/>
            <person name="Moore E."/>
        </authorList>
    </citation>
    <scope>NUCLEOTIDE SEQUENCE [LARGE SCALE GENOMIC DNA]</scope>
    <source>
        <strain evidence="1 4">CCUG 51522</strain>
    </source>
</reference>
<dbReference type="EMBL" id="VZPO01000014">
    <property type="protein sequence ID" value="KAB0497335.1"/>
    <property type="molecule type" value="Genomic_DNA"/>
</dbReference>
<dbReference type="AlphaFoldDB" id="A0A0J6KCV9"/>
<reference evidence="3" key="2">
    <citation type="submission" date="2016-10" db="EMBL/GenBank/DDBJ databases">
        <authorList>
            <person name="Varghese N."/>
            <person name="Submissions S."/>
        </authorList>
    </citation>
    <scope>NUCLEOTIDE SEQUENCE [LARGE SCALE GENOMIC DNA]</scope>
    <source>
        <strain evidence="3">BS3782</strain>
    </source>
</reference>
<evidence type="ECO:0008006" key="5">
    <source>
        <dbReference type="Google" id="ProtNLM"/>
    </source>
</evidence>
<evidence type="ECO:0000313" key="4">
    <source>
        <dbReference type="Proteomes" id="UP000434925"/>
    </source>
</evidence>